<proteinExistence type="predicted"/>
<gene>
    <name evidence="2" type="ORF">QPL79_07220</name>
</gene>
<dbReference type="AlphaFoldDB" id="A0ABD4Z7G8"/>
<reference evidence="2 3" key="1">
    <citation type="submission" date="2023-05" db="EMBL/GenBank/DDBJ databases">
        <title>A new hyperthermophilic archaea 'Ignisphaera cupida' sp. nov. and description of the family 'Ignisphaeraceae' fam. nov.</title>
        <authorList>
            <person name="Podosokorskaya O.A."/>
            <person name="Elcheninov A.G."/>
            <person name="Klukina A."/>
            <person name="Merkel A.Y."/>
        </authorList>
    </citation>
    <scope>NUCLEOTIDE SEQUENCE [LARGE SCALE GENOMIC DNA]</scope>
    <source>
        <strain evidence="2 3">4213-co</strain>
    </source>
</reference>
<keyword evidence="1" id="KW-0472">Membrane</keyword>
<sequence>MLLWVSTWAVILKNLSPGYLHGRRTVVFGEGAMDMYAKMPLRRVWSIVFSILHILAGAMSIGGLDASVGVAVYTIAGKIRPVQAYTAGMYIVITESLALMTGRRSEERKRSG</sequence>
<dbReference type="Proteomes" id="UP001529235">
    <property type="component" value="Unassembled WGS sequence"/>
</dbReference>
<evidence type="ECO:0000313" key="3">
    <source>
        <dbReference type="Proteomes" id="UP001529235"/>
    </source>
</evidence>
<dbReference type="EMBL" id="JASNVW010000004">
    <property type="protein sequence ID" value="MDK6029150.1"/>
    <property type="molecule type" value="Genomic_DNA"/>
</dbReference>
<evidence type="ECO:0000256" key="1">
    <source>
        <dbReference type="SAM" id="Phobius"/>
    </source>
</evidence>
<keyword evidence="3" id="KW-1185">Reference proteome</keyword>
<keyword evidence="1" id="KW-1133">Transmembrane helix</keyword>
<keyword evidence="1" id="KW-0812">Transmembrane</keyword>
<comment type="caution">
    <text evidence="2">The sequence shown here is derived from an EMBL/GenBank/DDBJ whole genome shotgun (WGS) entry which is preliminary data.</text>
</comment>
<protein>
    <submittedName>
        <fullName evidence="2">Uncharacterized protein</fullName>
    </submittedName>
</protein>
<evidence type="ECO:0000313" key="2">
    <source>
        <dbReference type="EMBL" id="MDK6029150.1"/>
    </source>
</evidence>
<feature type="transmembrane region" description="Helical" evidence="1">
    <location>
        <begin position="44"/>
        <end position="64"/>
    </location>
</feature>
<accession>A0ABD4Z7G8</accession>
<name>A0ABD4Z7G8_9CREN</name>
<organism evidence="2 3">
    <name type="scientific">Ignisphaera cupida</name>
    <dbReference type="NCBI Taxonomy" id="3050454"/>
    <lineage>
        <taxon>Archaea</taxon>
        <taxon>Thermoproteota</taxon>
        <taxon>Thermoprotei</taxon>
        <taxon>Desulfurococcales</taxon>
        <taxon>Desulfurococcaceae</taxon>
        <taxon>Ignisphaera</taxon>
    </lineage>
</organism>
<feature type="transmembrane region" description="Helical" evidence="1">
    <location>
        <begin position="84"/>
        <end position="102"/>
    </location>
</feature>
<dbReference type="RefSeq" id="WP_285274135.1">
    <property type="nucleotide sequence ID" value="NZ_JASNVW010000004.1"/>
</dbReference>